<evidence type="ECO:0000256" key="5">
    <source>
        <dbReference type="ARBA" id="ARBA00022679"/>
    </source>
</evidence>
<dbReference type="GO" id="GO:0009231">
    <property type="term" value="P:riboflavin biosynthetic process"/>
    <property type="evidence" value="ECO:0007669"/>
    <property type="project" value="InterPro"/>
</dbReference>
<accession>A0A9W7BAX6</accession>
<dbReference type="Gene3D" id="2.40.30.30">
    <property type="entry name" value="Riboflavin kinase-like"/>
    <property type="match status" value="1"/>
</dbReference>
<keyword evidence="6" id="KW-0547">Nucleotide-binding</keyword>
<evidence type="ECO:0000256" key="7">
    <source>
        <dbReference type="ARBA" id="ARBA00022840"/>
    </source>
</evidence>
<feature type="domain" description="Riboflavin kinase" evidence="8">
    <location>
        <begin position="66"/>
        <end position="193"/>
    </location>
</feature>
<dbReference type="GO" id="GO:0005524">
    <property type="term" value="F:ATP binding"/>
    <property type="evidence" value="ECO:0007669"/>
    <property type="project" value="UniProtKB-KW"/>
</dbReference>
<sequence>MSTSPDRPPTGLPPTDPPFPFMLTLQTDLPLPTLKSELRHLPYTLIGVEQSASSIQYTVQHTGVSLLPEFMKYTRIVERGFNRGSKQLGFATANLSGSFSDDIDNGVYVGWLRIGDRKEEMCVCNIGFNPTFSDVKSKILEAHLPDYTGDDFYGEEVEVILMGWVRGERKFEGVEELKKQIGEDVENGVTWLKDIPGCLGRGFEGGEGEVDWRDFMQGNKLGRHYLG</sequence>
<evidence type="ECO:0000313" key="9">
    <source>
        <dbReference type="EMBL" id="GMH83094.1"/>
    </source>
</evidence>
<evidence type="ECO:0000256" key="3">
    <source>
        <dbReference type="ARBA" id="ARBA00022630"/>
    </source>
</evidence>
<dbReference type="PANTHER" id="PTHR22749:SF6">
    <property type="entry name" value="RIBOFLAVIN KINASE"/>
    <property type="match status" value="1"/>
</dbReference>
<organism evidence="9 10">
    <name type="scientific">Triparma laevis f. inornata</name>
    <dbReference type="NCBI Taxonomy" id="1714386"/>
    <lineage>
        <taxon>Eukaryota</taxon>
        <taxon>Sar</taxon>
        <taxon>Stramenopiles</taxon>
        <taxon>Ochrophyta</taxon>
        <taxon>Bolidophyceae</taxon>
        <taxon>Parmales</taxon>
        <taxon>Triparmaceae</taxon>
        <taxon>Triparma</taxon>
    </lineage>
</organism>
<keyword evidence="7" id="KW-0067">ATP-binding</keyword>
<protein>
    <recommendedName>
        <fullName evidence="2">riboflavin kinase</fullName>
        <ecNumber evidence="2">2.7.1.26</ecNumber>
    </recommendedName>
</protein>
<dbReference type="GO" id="GO:0009398">
    <property type="term" value="P:FMN biosynthetic process"/>
    <property type="evidence" value="ECO:0007669"/>
    <property type="project" value="TreeGrafter"/>
</dbReference>
<evidence type="ECO:0000256" key="4">
    <source>
        <dbReference type="ARBA" id="ARBA00022643"/>
    </source>
</evidence>
<dbReference type="InterPro" id="IPR023468">
    <property type="entry name" value="Riboflavin_kinase"/>
</dbReference>
<evidence type="ECO:0000256" key="2">
    <source>
        <dbReference type="ARBA" id="ARBA00012105"/>
    </source>
</evidence>
<gene>
    <name evidence="9" type="ORF">TL16_g09482</name>
</gene>
<dbReference type="EMBL" id="BLQM01000323">
    <property type="protein sequence ID" value="GMH83094.1"/>
    <property type="molecule type" value="Genomic_DNA"/>
</dbReference>
<name>A0A9W7BAX6_9STRA</name>
<evidence type="ECO:0000313" key="10">
    <source>
        <dbReference type="Proteomes" id="UP001162640"/>
    </source>
</evidence>
<dbReference type="Proteomes" id="UP001162640">
    <property type="component" value="Unassembled WGS sequence"/>
</dbReference>
<comment type="pathway">
    <text evidence="1">Cofactor biosynthesis; FMN biosynthesis; FMN from riboflavin (ATP route): step 1/1.</text>
</comment>
<keyword evidence="3" id="KW-0285">Flavoprotein</keyword>
<evidence type="ECO:0000259" key="8">
    <source>
        <dbReference type="SMART" id="SM00904"/>
    </source>
</evidence>
<keyword evidence="5" id="KW-0808">Transferase</keyword>
<reference evidence="10" key="1">
    <citation type="journal article" date="2023" name="Commun. Biol.">
        <title>Genome analysis of Parmales, the sister group of diatoms, reveals the evolutionary specialization of diatoms from phago-mixotrophs to photoautotrophs.</title>
        <authorList>
            <person name="Ban H."/>
            <person name="Sato S."/>
            <person name="Yoshikawa S."/>
            <person name="Yamada K."/>
            <person name="Nakamura Y."/>
            <person name="Ichinomiya M."/>
            <person name="Sato N."/>
            <person name="Blanc-Mathieu R."/>
            <person name="Endo H."/>
            <person name="Kuwata A."/>
            <person name="Ogata H."/>
        </authorList>
    </citation>
    <scope>NUCLEOTIDE SEQUENCE [LARGE SCALE GENOMIC DNA]</scope>
</reference>
<dbReference type="InterPro" id="IPR023465">
    <property type="entry name" value="Riboflavin_kinase_dom_sf"/>
</dbReference>
<proteinExistence type="predicted"/>
<dbReference type="InterPro" id="IPR015865">
    <property type="entry name" value="Riboflavin_kinase_bac/euk"/>
</dbReference>
<dbReference type="GO" id="GO:0008531">
    <property type="term" value="F:riboflavin kinase activity"/>
    <property type="evidence" value="ECO:0007669"/>
    <property type="project" value="UniProtKB-EC"/>
</dbReference>
<evidence type="ECO:0000256" key="6">
    <source>
        <dbReference type="ARBA" id="ARBA00022741"/>
    </source>
</evidence>
<dbReference type="AlphaFoldDB" id="A0A9W7BAX6"/>
<dbReference type="SUPFAM" id="SSF82114">
    <property type="entry name" value="Riboflavin kinase-like"/>
    <property type="match status" value="1"/>
</dbReference>
<comment type="caution">
    <text evidence="9">The sequence shown here is derived from an EMBL/GenBank/DDBJ whole genome shotgun (WGS) entry which is preliminary data.</text>
</comment>
<dbReference type="PANTHER" id="PTHR22749">
    <property type="entry name" value="RIBOFLAVIN KINASE/FMN ADENYLYLTRANSFERASE"/>
    <property type="match status" value="1"/>
</dbReference>
<keyword evidence="4" id="KW-0288">FMN</keyword>
<dbReference type="Pfam" id="PF01687">
    <property type="entry name" value="Flavokinase"/>
    <property type="match status" value="1"/>
</dbReference>
<evidence type="ECO:0000256" key="1">
    <source>
        <dbReference type="ARBA" id="ARBA00005201"/>
    </source>
</evidence>
<dbReference type="EC" id="2.7.1.26" evidence="2"/>
<dbReference type="SMART" id="SM00904">
    <property type="entry name" value="Flavokinase"/>
    <property type="match status" value="1"/>
</dbReference>